<dbReference type="OrthoDB" id="4578793at2"/>
<evidence type="ECO:0000313" key="2">
    <source>
        <dbReference type="Proteomes" id="UP000282002"/>
    </source>
</evidence>
<reference evidence="1 2" key="1">
    <citation type="submission" date="2018-12" db="EMBL/GenBank/DDBJ databases">
        <title>Complete genome sequencing of Tabrizicola sp. K13M18.</title>
        <authorList>
            <person name="Bae J.-W."/>
        </authorList>
    </citation>
    <scope>NUCLEOTIDE SEQUENCE [LARGE SCALE GENOMIC DNA]</scope>
    <source>
        <strain evidence="1 2">K13M18</strain>
    </source>
</reference>
<accession>A0A3S8U4M9</accession>
<name>A0A3S8U4M9_9RHOB</name>
<dbReference type="Gene3D" id="1.20.120.20">
    <property type="entry name" value="Apolipoprotein"/>
    <property type="match status" value="1"/>
</dbReference>
<protein>
    <submittedName>
        <fullName evidence="1">Uncharacterized protein</fullName>
    </submittedName>
</protein>
<dbReference type="KEGG" id="taw:EI545_06690"/>
<evidence type="ECO:0000313" key="1">
    <source>
        <dbReference type="EMBL" id="AZL58547.1"/>
    </source>
</evidence>
<dbReference type="Proteomes" id="UP000282002">
    <property type="component" value="Chromosome"/>
</dbReference>
<sequence length="189" mass="19258">MTNGDLKDKLAATADKAKDTAASAMDVATDAGRAVKDEVKAQVSEKFDAVRDAAGDRAGAARDSLVGAGDRLAETLQAEAQSSDGVSARMLSGLAGGVSTVTDGLRGRTLGDILAGAQDYARRNPGTFAVGAAVAGFALARFLRSSSNRQSAEEAAAARAADATDRLYRDAARRTVDTQGLHNDGGSRG</sequence>
<proteinExistence type="predicted"/>
<dbReference type="RefSeq" id="WP_125324748.1">
    <property type="nucleotide sequence ID" value="NZ_CP034328.1"/>
</dbReference>
<organism evidence="1 2">
    <name type="scientific">Tabrizicola piscis</name>
    <dbReference type="NCBI Taxonomy" id="2494374"/>
    <lineage>
        <taxon>Bacteria</taxon>
        <taxon>Pseudomonadati</taxon>
        <taxon>Pseudomonadota</taxon>
        <taxon>Alphaproteobacteria</taxon>
        <taxon>Rhodobacterales</taxon>
        <taxon>Paracoccaceae</taxon>
        <taxon>Tabrizicola</taxon>
    </lineage>
</organism>
<gene>
    <name evidence="1" type="ORF">EI545_06690</name>
</gene>
<keyword evidence="2" id="KW-1185">Reference proteome</keyword>
<dbReference type="AlphaFoldDB" id="A0A3S8U4M9"/>
<dbReference type="EMBL" id="CP034328">
    <property type="protein sequence ID" value="AZL58547.1"/>
    <property type="molecule type" value="Genomic_DNA"/>
</dbReference>